<feature type="compositionally biased region" description="Polar residues" evidence="1">
    <location>
        <begin position="199"/>
        <end position="218"/>
    </location>
</feature>
<name>A0A8H7E819_9EURO</name>
<evidence type="ECO:0000313" key="3">
    <source>
        <dbReference type="Proteomes" id="UP000606974"/>
    </source>
</evidence>
<evidence type="ECO:0000313" key="2">
    <source>
        <dbReference type="EMBL" id="KAF7511870.1"/>
    </source>
</evidence>
<feature type="compositionally biased region" description="Basic and acidic residues" evidence="1">
    <location>
        <begin position="409"/>
        <end position="419"/>
    </location>
</feature>
<keyword evidence="3" id="KW-1185">Reference proteome</keyword>
<gene>
    <name evidence="2" type="ORF">GJ744_003103</name>
</gene>
<feature type="region of interest" description="Disordered" evidence="1">
    <location>
        <begin position="44"/>
        <end position="75"/>
    </location>
</feature>
<dbReference type="EMBL" id="JAACFV010000016">
    <property type="protein sequence ID" value="KAF7511870.1"/>
    <property type="molecule type" value="Genomic_DNA"/>
</dbReference>
<feature type="compositionally biased region" description="Low complexity" evidence="1">
    <location>
        <begin position="53"/>
        <end position="75"/>
    </location>
</feature>
<comment type="caution">
    <text evidence="2">The sequence shown here is derived from an EMBL/GenBank/DDBJ whole genome shotgun (WGS) entry which is preliminary data.</text>
</comment>
<feature type="region of interest" description="Disordered" evidence="1">
    <location>
        <begin position="96"/>
        <end position="116"/>
    </location>
</feature>
<dbReference type="Proteomes" id="UP000606974">
    <property type="component" value="Unassembled WGS sequence"/>
</dbReference>
<accession>A0A8H7E819</accession>
<evidence type="ECO:0000256" key="1">
    <source>
        <dbReference type="SAM" id="MobiDB-lite"/>
    </source>
</evidence>
<feature type="region of interest" description="Disordered" evidence="1">
    <location>
        <begin position="191"/>
        <end position="363"/>
    </location>
</feature>
<proteinExistence type="predicted"/>
<feature type="compositionally biased region" description="Low complexity" evidence="1">
    <location>
        <begin position="228"/>
        <end position="239"/>
    </location>
</feature>
<feature type="compositionally biased region" description="Basic and acidic residues" evidence="1">
    <location>
        <begin position="285"/>
        <end position="296"/>
    </location>
</feature>
<protein>
    <submittedName>
        <fullName evidence="2">Uncharacterized protein</fullName>
    </submittedName>
</protein>
<feature type="compositionally biased region" description="Polar residues" evidence="1">
    <location>
        <begin position="104"/>
        <end position="113"/>
    </location>
</feature>
<organism evidence="2 3">
    <name type="scientific">Endocarpon pusillum</name>
    <dbReference type="NCBI Taxonomy" id="364733"/>
    <lineage>
        <taxon>Eukaryota</taxon>
        <taxon>Fungi</taxon>
        <taxon>Dikarya</taxon>
        <taxon>Ascomycota</taxon>
        <taxon>Pezizomycotina</taxon>
        <taxon>Eurotiomycetes</taxon>
        <taxon>Chaetothyriomycetidae</taxon>
        <taxon>Verrucariales</taxon>
        <taxon>Verrucariaceae</taxon>
        <taxon>Endocarpon</taxon>
    </lineage>
</organism>
<reference evidence="2" key="1">
    <citation type="submission" date="2020-02" db="EMBL/GenBank/DDBJ databases">
        <authorList>
            <person name="Palmer J.M."/>
        </authorList>
    </citation>
    <scope>NUCLEOTIDE SEQUENCE</scope>
    <source>
        <strain evidence="2">EPUS1.4</strain>
        <tissue evidence="2">Thallus</tissue>
    </source>
</reference>
<sequence>MSITAGMQAPVNGLPRRPTEVNEALEYEKILSIYHQVIAGNHPRLKPSGPVNAQPRASLAQSSSQAPSTAPAPLVSASALPTPLAGLRSSNIVKELPPKPASLSGPSLSSQPILSKPPASELDPIFLTKSDDLVKAEIQLQRQRVERTLREQVEQKRVDARHKPSFAEAKPDFDVADVLTKALTRVKPVVFDSPHGVNENDSASDSFDENSFYSSKAPDSNPGDGNDSQKSSVSKHQVQPAGSDELDADGLVDRRSDEMQQVDLTDSPYRIIPRPDFPAAPNLLHRHDLVRERDEIPPLPRRALDEDEDEPEYSPPEPTQAAHVKDGRTANSGEPYPERARRVSGRHRNQYQNARKYGSPMDTDVRIVRSHITSPIAPQPSRVSPLAVAKGPPISQNRRHRQDFGQQRHVGEVDSERISPDMAVSTVQPRKKRKVQDGRRGGRRRAIVSPDAIIKDEPVSPPPFHDVPPLGATRNRPSGGRPIYIDAEPAPDIRYVPERQHEPPPQQVVYDIDGQAPHSAPRVLSRAGLKDVPGVNQDLRRVVSVQNIPQREYADSSYQTSTRLPQIPSFAVGEGAGRPHEGRPVEAQPRLYERPQTIEEAPLLSPIYRNAEPTQRLALHPMGPPPQRRIVVDEYGQRFYETVQPTQASFGPPSARRVDVESYNETAATRNSMTRAASVLGEPYRETRYVQQEMPPPQMVYRRVNEAPRPTTSDLRYVTGVPRQSDIRYITREPIEATPIPRSGSVQMYDYPLRQSAYLDDSVAPREPLVRVSSVRPTARAYEEPREMFERVQSVRPETREMDVFTEERAQPRREVMQLEGPRYEVRRTAEGERYYRIDDAGRMMLDGAVEARPTYAPRY</sequence>
<dbReference type="AlphaFoldDB" id="A0A8H7E819"/>
<feature type="region of interest" description="Disordered" evidence="1">
    <location>
        <begin position="375"/>
        <end position="488"/>
    </location>
</feature>
<dbReference type="OrthoDB" id="5333304at2759"/>